<evidence type="ECO:0000256" key="5">
    <source>
        <dbReference type="SAM" id="MobiDB-lite"/>
    </source>
</evidence>
<dbReference type="PROSITE" id="PS51044">
    <property type="entry name" value="ZF_SP_RING"/>
    <property type="match status" value="1"/>
</dbReference>
<keyword evidence="2 4" id="KW-0863">Zinc-finger</keyword>
<feature type="region of interest" description="Disordered" evidence="5">
    <location>
        <begin position="243"/>
        <end position="270"/>
    </location>
</feature>
<keyword evidence="8" id="KW-1185">Reference proteome</keyword>
<comment type="caution">
    <text evidence="7">The sequence shown here is derived from an EMBL/GenBank/DDBJ whole genome shotgun (WGS) entry which is preliminary data.</text>
</comment>
<evidence type="ECO:0000256" key="4">
    <source>
        <dbReference type="PROSITE-ProRule" id="PRU00452"/>
    </source>
</evidence>
<gene>
    <name evidence="7" type="ORF">FDP41_012220</name>
</gene>
<dbReference type="EMBL" id="VFQX01000013">
    <property type="protein sequence ID" value="KAF0981563.1"/>
    <property type="molecule type" value="Genomic_DNA"/>
</dbReference>
<evidence type="ECO:0000313" key="8">
    <source>
        <dbReference type="Proteomes" id="UP000444721"/>
    </source>
</evidence>
<dbReference type="GO" id="GO:0061665">
    <property type="term" value="F:SUMO ligase activity"/>
    <property type="evidence" value="ECO:0007669"/>
    <property type="project" value="TreeGrafter"/>
</dbReference>
<dbReference type="InterPro" id="IPR013083">
    <property type="entry name" value="Znf_RING/FYVE/PHD"/>
</dbReference>
<reference evidence="7 8" key="1">
    <citation type="journal article" date="2019" name="Sci. Rep.">
        <title>Nanopore sequencing improves the draft genome of the human pathogenic amoeba Naegleria fowleri.</title>
        <authorList>
            <person name="Liechti N."/>
            <person name="Schurch N."/>
            <person name="Bruggmann R."/>
            <person name="Wittwer M."/>
        </authorList>
    </citation>
    <scope>NUCLEOTIDE SEQUENCE [LARGE SCALE GENOMIC DNA]</scope>
    <source>
        <strain evidence="7 8">ATCC 30894</strain>
    </source>
</reference>
<dbReference type="GO" id="GO:0016925">
    <property type="term" value="P:protein sumoylation"/>
    <property type="evidence" value="ECO:0007669"/>
    <property type="project" value="TreeGrafter"/>
</dbReference>
<evidence type="ECO:0000259" key="6">
    <source>
        <dbReference type="PROSITE" id="PS51044"/>
    </source>
</evidence>
<dbReference type="GO" id="GO:0000785">
    <property type="term" value="C:chromatin"/>
    <property type="evidence" value="ECO:0007669"/>
    <property type="project" value="TreeGrafter"/>
</dbReference>
<dbReference type="VEuPathDB" id="AmoebaDB:FDP41_012220"/>
<dbReference type="OrthoDB" id="28127at2759"/>
<name>A0A6A5BTY5_NAEFO</name>
<proteinExistence type="predicted"/>
<sequence>MLDGRLFVIFTKILTTEQLVQIIESRVPTKHNLDLGDNLETPTNDNSLKYIQITPTKSDNLAIPQPEETTSSTLTDSEKSSINSILKAIQHETPIDKMDDAIEEIGGGDEIVPLKDPLSLCRIEIPAKGKYCVHKSCFDLAGYLDFGKTSKTYNCPRCDKPLPFSELIIDRHMQKILNEVGDNVEKVLVKDDGSFTICEDAPKKKISNVAIANIAQVIAEIDEEEGSKSPPFLSFGTSSVASSPPFSSTPPSHGLSSNNNTSTNSSLNSNRLSTGFTIDDAIEID</sequence>
<protein>
    <recommendedName>
        <fullName evidence="6">SP-RING-type domain-containing protein</fullName>
    </recommendedName>
</protein>
<dbReference type="RefSeq" id="XP_044566276.1">
    <property type="nucleotide sequence ID" value="XM_044702716.1"/>
</dbReference>
<keyword evidence="1" id="KW-0479">Metal-binding</keyword>
<dbReference type="VEuPathDB" id="AmoebaDB:NF0045770"/>
<keyword evidence="3" id="KW-0862">Zinc</keyword>
<dbReference type="InterPro" id="IPR004181">
    <property type="entry name" value="Znf_MIZ"/>
</dbReference>
<dbReference type="GO" id="GO:0008270">
    <property type="term" value="F:zinc ion binding"/>
    <property type="evidence" value="ECO:0007669"/>
    <property type="project" value="UniProtKB-KW"/>
</dbReference>
<organism evidence="7 8">
    <name type="scientific">Naegleria fowleri</name>
    <name type="common">Brain eating amoeba</name>
    <dbReference type="NCBI Taxonomy" id="5763"/>
    <lineage>
        <taxon>Eukaryota</taxon>
        <taxon>Discoba</taxon>
        <taxon>Heterolobosea</taxon>
        <taxon>Tetramitia</taxon>
        <taxon>Eutetramitia</taxon>
        <taxon>Vahlkampfiidae</taxon>
        <taxon>Naegleria</taxon>
    </lineage>
</organism>
<dbReference type="Pfam" id="PF02891">
    <property type="entry name" value="zf-MIZ"/>
    <property type="match status" value="1"/>
</dbReference>
<accession>A0A6A5BTY5</accession>
<evidence type="ECO:0000256" key="2">
    <source>
        <dbReference type="ARBA" id="ARBA00022771"/>
    </source>
</evidence>
<dbReference type="Proteomes" id="UP000444721">
    <property type="component" value="Unassembled WGS sequence"/>
</dbReference>
<feature type="domain" description="SP-RING-type" evidence="6">
    <location>
        <begin position="98"/>
        <end position="182"/>
    </location>
</feature>
<evidence type="ECO:0000313" key="7">
    <source>
        <dbReference type="EMBL" id="KAF0981563.1"/>
    </source>
</evidence>
<dbReference type="CDD" id="cd16650">
    <property type="entry name" value="SP-RING_PIAS-like"/>
    <property type="match status" value="1"/>
</dbReference>
<dbReference type="AlphaFoldDB" id="A0A6A5BTY5"/>
<dbReference type="PANTHER" id="PTHR10782:SF4">
    <property type="entry name" value="TONALLI, ISOFORM E"/>
    <property type="match status" value="1"/>
</dbReference>
<dbReference type="PANTHER" id="PTHR10782">
    <property type="entry name" value="ZINC FINGER MIZ DOMAIN-CONTAINING PROTEIN"/>
    <property type="match status" value="1"/>
</dbReference>
<evidence type="ECO:0000256" key="3">
    <source>
        <dbReference type="ARBA" id="ARBA00022833"/>
    </source>
</evidence>
<dbReference type="GeneID" id="68119435"/>
<dbReference type="Gene3D" id="3.30.40.10">
    <property type="entry name" value="Zinc/RING finger domain, C3HC4 (zinc finger)"/>
    <property type="match status" value="1"/>
</dbReference>
<dbReference type="VEuPathDB" id="AmoebaDB:NfTy_038880"/>
<evidence type="ECO:0000256" key="1">
    <source>
        <dbReference type="ARBA" id="ARBA00022723"/>
    </source>
</evidence>